<evidence type="ECO:0000259" key="2">
    <source>
        <dbReference type="Pfam" id="PF00149"/>
    </source>
</evidence>
<keyword evidence="3" id="KW-0269">Exonuclease</keyword>
<gene>
    <name evidence="3" type="ORF">J2Z31_001361</name>
</gene>
<dbReference type="PIRSF" id="PIRSF033091">
    <property type="entry name" value="Pesterase_YhaO"/>
    <property type="match status" value="1"/>
</dbReference>
<dbReference type="EMBL" id="JAGILA010000002">
    <property type="protein sequence ID" value="MBP2234869.1"/>
    <property type="molecule type" value="Genomic_DNA"/>
</dbReference>
<keyword evidence="1" id="KW-0378">Hydrolase</keyword>
<evidence type="ECO:0000313" key="4">
    <source>
        <dbReference type="Proteomes" id="UP000730739"/>
    </source>
</evidence>
<comment type="caution">
    <text evidence="3">The sequence shown here is derived from an EMBL/GenBank/DDBJ whole genome shotgun (WGS) entry which is preliminary data.</text>
</comment>
<dbReference type="Pfam" id="PF00149">
    <property type="entry name" value="Metallophos"/>
    <property type="match status" value="1"/>
</dbReference>
<feature type="domain" description="Calcineurin-like phosphoesterase" evidence="2">
    <location>
        <begin position="19"/>
        <end position="217"/>
    </location>
</feature>
<dbReference type="InterPro" id="IPR014576">
    <property type="entry name" value="Pesterase_YhaO"/>
</dbReference>
<dbReference type="Proteomes" id="UP000730739">
    <property type="component" value="Unassembled WGS sequence"/>
</dbReference>
<dbReference type="PANTHER" id="PTHR30337:SF7">
    <property type="entry name" value="PHOSPHOESTERASE"/>
    <property type="match status" value="1"/>
</dbReference>
<name>A0ABS4QXS9_9HYPH</name>
<sequence>MPAPLTRAAAAGHGPAMPFRFVHTADLHLDSPLRSLALRNAELAELVRNATRNALVRIIDLCLTEGVDALLIAGDLYDGSQTSMNTALFLAGELRRLDEAGIRTFIIRGNHDAQSQVTRELTLPQSVHVFSGRGKPVLAKTLENGRAVHIHGISFAEPHAPESLLPHFHPPVSDAINVGMLHTSLSGSSIHDPYAPCSVADLERHGFDYWALGHIHQRRVHSQTPCIVMPGMPQGRDINEAGVKGVTLVTIDHDGHLTLAERAIGAAVFERLEVDMTGIVDWRGLLEAVGNRLARLRQGLSADNLIVRVSLTGATPLAWRLRRDADLLVAEIANVAAALGDCWVEKVENHCREGKHEKIGSTADPMGELSVLVEKDVLSAFGFCAEMKSVAEELLQQLPAELRPYFATDEGALERLVRDAALAGSVDVLSHLHWRGAGEGSD</sequence>
<keyword evidence="3" id="KW-0540">Nuclease</keyword>
<proteinExistence type="predicted"/>
<dbReference type="SUPFAM" id="SSF56300">
    <property type="entry name" value="Metallo-dependent phosphatases"/>
    <property type="match status" value="1"/>
</dbReference>
<dbReference type="CDD" id="cd00840">
    <property type="entry name" value="MPP_Mre11_N"/>
    <property type="match status" value="1"/>
</dbReference>
<dbReference type="PANTHER" id="PTHR30337">
    <property type="entry name" value="COMPONENT OF ATP-DEPENDENT DSDNA EXONUCLEASE"/>
    <property type="match status" value="1"/>
</dbReference>
<keyword evidence="4" id="KW-1185">Reference proteome</keyword>
<dbReference type="InterPro" id="IPR004843">
    <property type="entry name" value="Calcineurin-like_PHP"/>
</dbReference>
<dbReference type="InterPro" id="IPR041796">
    <property type="entry name" value="Mre11_N"/>
</dbReference>
<evidence type="ECO:0000313" key="3">
    <source>
        <dbReference type="EMBL" id="MBP2234869.1"/>
    </source>
</evidence>
<dbReference type="GO" id="GO:0004527">
    <property type="term" value="F:exonuclease activity"/>
    <property type="evidence" value="ECO:0007669"/>
    <property type="project" value="UniProtKB-KW"/>
</dbReference>
<protein>
    <submittedName>
        <fullName evidence="3">DNA repair exonuclease SbcCD nuclease subunit</fullName>
    </submittedName>
</protein>
<reference evidence="3 4" key="1">
    <citation type="submission" date="2021-03" db="EMBL/GenBank/DDBJ databases">
        <title>Genomic Encyclopedia of Type Strains, Phase IV (KMG-IV): sequencing the most valuable type-strain genomes for metagenomic binning, comparative biology and taxonomic classification.</title>
        <authorList>
            <person name="Goeker M."/>
        </authorList>
    </citation>
    <scope>NUCLEOTIDE SEQUENCE [LARGE SCALE GENOMIC DNA]</scope>
    <source>
        <strain evidence="3 4">DSM 13372</strain>
    </source>
</reference>
<accession>A0ABS4QXS9</accession>
<organism evidence="3 4">
    <name type="scientific">Sinorhizobium kostiense</name>
    <dbReference type="NCBI Taxonomy" id="76747"/>
    <lineage>
        <taxon>Bacteria</taxon>
        <taxon>Pseudomonadati</taxon>
        <taxon>Pseudomonadota</taxon>
        <taxon>Alphaproteobacteria</taxon>
        <taxon>Hyphomicrobiales</taxon>
        <taxon>Rhizobiaceae</taxon>
        <taxon>Sinorhizobium/Ensifer group</taxon>
        <taxon>Sinorhizobium</taxon>
    </lineage>
</organism>
<dbReference type="Gene3D" id="3.60.21.10">
    <property type="match status" value="1"/>
</dbReference>
<dbReference type="InterPro" id="IPR029052">
    <property type="entry name" value="Metallo-depent_PP-like"/>
</dbReference>
<evidence type="ECO:0000256" key="1">
    <source>
        <dbReference type="ARBA" id="ARBA00022801"/>
    </source>
</evidence>
<dbReference type="InterPro" id="IPR050535">
    <property type="entry name" value="DNA_Repair-Maintenance_Comp"/>
</dbReference>